<keyword evidence="3" id="KW-0418">Kinase</keyword>
<dbReference type="CDD" id="cd07423">
    <property type="entry name" value="MPP_Prp_like"/>
    <property type="match status" value="1"/>
</dbReference>
<dbReference type="RefSeq" id="WP_091940826.1">
    <property type="nucleotide sequence ID" value="NZ_FOSV01000001.1"/>
</dbReference>
<evidence type="ECO:0000313" key="3">
    <source>
        <dbReference type="EMBL" id="SFK27310.1"/>
    </source>
</evidence>
<dbReference type="GO" id="GO:0016791">
    <property type="term" value="F:phosphatase activity"/>
    <property type="evidence" value="ECO:0007669"/>
    <property type="project" value="TreeGrafter"/>
</dbReference>
<sequence>MSAGPTSADGRRIAVPEFAMIVLIGASGSGKSSFARRHFRPTEILSSDICRGLVCDDENDQAATPDAFALLQTILELRLKGRRLAVIDATNVRPEDRRKLVEVARRFHALSVAIVLDPGEEICRARNAERPDRAFGPHVVRNQMAALRRGLRGLAREGFRQVHHLGSPAEIDGAEITRQRLWTDRRDEAGPFDIVGDVHGCADELEALLTRLGYGIERREEDGEPRYRVTPPPGRKAVFVGDLVDRGPRVADSLRIAMDMVEDGVALCVLGNHEAKVEKWLDGRNVKVAHGLQATIDDLARQSDAFRARAKGFIGGLVSHYLLDGGRLAVAHAGIKEEMQGRASGAIRGFCLFGETTGETDEFGLPVRHEWAAEYRGPARVVYGHTPVVEPAWLNNTLCVDTGCVFGGRLTALRYPEMETVSVPAARVHAEPVRPLGPAPTGGTSPQAEADDLLDLADVSGKRIVTTRLLPSVTIREENNAAALEVMSRFAIDPKWLIYLPPTMSPCETSAEAGYLEHPREAFAYYRREGLRTVVAQEKHMGSRALMVVCRDADTARARFGVGSGEIGAVTTRSGRAFFTDPAQRDAVLGRARDALVATGAFDELGSDWVLLDAEIMPWSAKAQALIATQYGPTGAAARIGLAAAQEALARAAGGGLQLEALARKTAERLAAAEAFSAVVRGYAWPVAGIDDLKIAPFHLLASEGQVHSDKPHTWHGERLAPLAGADPLFKATRVLGIDLDSEAEVERGIQWWLDLTAEGGEGMVVKPEAFLARGRRGITQPAIKCRGREYLRLIYGPDYDRPEHLDRLRQRGLGAKRSLAFREFALGLEALDRFVARAPLRRVHECVFGVLALESEPVDPRL</sequence>
<feature type="domain" description="Calcineurin-like phosphoesterase" evidence="1">
    <location>
        <begin position="191"/>
        <end position="388"/>
    </location>
</feature>
<dbReference type="InterPro" id="IPR029052">
    <property type="entry name" value="Metallo-depent_PP-like"/>
</dbReference>
<reference evidence="4" key="1">
    <citation type="submission" date="2016-10" db="EMBL/GenBank/DDBJ databases">
        <authorList>
            <person name="Varghese N."/>
            <person name="Submissions S."/>
        </authorList>
    </citation>
    <scope>NUCLEOTIDE SEQUENCE [LARGE SCALE GENOMIC DNA]</scope>
    <source>
        <strain evidence="4">CGMCC 1.6474</strain>
    </source>
</reference>
<dbReference type="SUPFAM" id="SSF56091">
    <property type="entry name" value="DNA ligase/mRNA capping enzyme, catalytic domain"/>
    <property type="match status" value="1"/>
</dbReference>
<dbReference type="SUPFAM" id="SSF56300">
    <property type="entry name" value="Metallo-dependent phosphatases"/>
    <property type="match status" value="1"/>
</dbReference>
<dbReference type="EMBL" id="FOSV01000001">
    <property type="protein sequence ID" value="SFK27310.1"/>
    <property type="molecule type" value="Genomic_DNA"/>
</dbReference>
<dbReference type="NCBIfam" id="TIGR04075">
    <property type="entry name" value="bacter_Pnkp"/>
    <property type="match status" value="1"/>
</dbReference>
<gene>
    <name evidence="3" type="ORF">SAMN04488125_10163</name>
</gene>
<evidence type="ECO:0000259" key="1">
    <source>
        <dbReference type="Pfam" id="PF00149"/>
    </source>
</evidence>
<protein>
    <submittedName>
        <fullName evidence="3">Polynucleotide 3'-phosphatase/polynucleotide 5'-hydroxyl-kinase/polynucleotide 2',3'-cyclic phosphate phosphodiesterase</fullName>
    </submittedName>
</protein>
<feature type="domain" description="Polynucleotide kinase-phosphatase ligase" evidence="2">
    <location>
        <begin position="482"/>
        <end position="858"/>
    </location>
</feature>
<dbReference type="InterPro" id="IPR041780">
    <property type="entry name" value="MPP_PrpE-like"/>
</dbReference>
<proteinExistence type="predicted"/>
<evidence type="ECO:0000259" key="2">
    <source>
        <dbReference type="Pfam" id="PF16542"/>
    </source>
</evidence>
<dbReference type="Gene3D" id="3.60.21.10">
    <property type="match status" value="1"/>
</dbReference>
<keyword evidence="4" id="KW-1185">Reference proteome</keyword>
<dbReference type="GO" id="GO:0005737">
    <property type="term" value="C:cytoplasm"/>
    <property type="evidence" value="ECO:0007669"/>
    <property type="project" value="TreeGrafter"/>
</dbReference>
<dbReference type="Pfam" id="PF00149">
    <property type="entry name" value="Metallophos"/>
    <property type="match status" value="1"/>
</dbReference>
<name>A0A1I3Y6J1_9HYPH</name>
<dbReference type="Gene3D" id="3.40.50.300">
    <property type="entry name" value="P-loop containing nucleotide triphosphate hydrolases"/>
    <property type="match status" value="1"/>
</dbReference>
<keyword evidence="3" id="KW-0808">Transferase</keyword>
<dbReference type="InterPro" id="IPR027417">
    <property type="entry name" value="P-loop_NTPase"/>
</dbReference>
<evidence type="ECO:0000313" key="4">
    <source>
        <dbReference type="Proteomes" id="UP000198804"/>
    </source>
</evidence>
<dbReference type="PANTHER" id="PTHR42850:SF7">
    <property type="entry name" value="BIS(5'-NUCLEOSYL)-TETRAPHOSPHATASE PRPE [ASYMMETRICAL]"/>
    <property type="match status" value="1"/>
</dbReference>
<dbReference type="AlphaFoldDB" id="A0A1I3Y6J1"/>
<dbReference type="PANTHER" id="PTHR42850">
    <property type="entry name" value="METALLOPHOSPHOESTERASE"/>
    <property type="match status" value="1"/>
</dbReference>
<dbReference type="InterPro" id="IPR024028">
    <property type="entry name" value="PNKP_bac"/>
</dbReference>
<dbReference type="GO" id="GO:0016301">
    <property type="term" value="F:kinase activity"/>
    <property type="evidence" value="ECO:0007669"/>
    <property type="project" value="UniProtKB-KW"/>
</dbReference>
<dbReference type="Pfam" id="PF16542">
    <property type="entry name" value="PNKP_ligase"/>
    <property type="match status" value="1"/>
</dbReference>
<dbReference type="Pfam" id="PF13671">
    <property type="entry name" value="AAA_33"/>
    <property type="match status" value="1"/>
</dbReference>
<dbReference type="InterPro" id="IPR004843">
    <property type="entry name" value="Calcineurin-like_PHP"/>
</dbReference>
<dbReference type="STRING" id="414703.SAMN04488125_10163"/>
<dbReference type="OrthoDB" id="9807890at2"/>
<dbReference type="SUPFAM" id="SSF52540">
    <property type="entry name" value="P-loop containing nucleoside triphosphate hydrolases"/>
    <property type="match status" value="1"/>
</dbReference>
<organism evidence="3 4">
    <name type="scientific">Methylorubrum salsuginis</name>
    <dbReference type="NCBI Taxonomy" id="414703"/>
    <lineage>
        <taxon>Bacteria</taxon>
        <taxon>Pseudomonadati</taxon>
        <taxon>Pseudomonadota</taxon>
        <taxon>Alphaproteobacteria</taxon>
        <taxon>Hyphomicrobiales</taxon>
        <taxon>Methylobacteriaceae</taxon>
        <taxon>Methylorubrum</taxon>
    </lineage>
</organism>
<accession>A0A1I3Y6J1</accession>
<dbReference type="Proteomes" id="UP000198804">
    <property type="component" value="Unassembled WGS sequence"/>
</dbReference>
<dbReference type="InterPro" id="IPR032380">
    <property type="entry name" value="PNKP_ligase_dom"/>
</dbReference>
<dbReference type="InterPro" id="IPR050126">
    <property type="entry name" value="Ap4A_hydrolase"/>
</dbReference>
<dbReference type="Gene3D" id="3.30.470.30">
    <property type="entry name" value="DNA ligase/mRNA capping enzyme"/>
    <property type="match status" value="2"/>
</dbReference>